<protein>
    <submittedName>
        <fullName evidence="1">Uncharacterized protein</fullName>
    </submittedName>
</protein>
<dbReference type="AlphaFoldDB" id="A0A381XV54"/>
<accession>A0A381XV54</accession>
<gene>
    <name evidence="1" type="ORF">METZ01_LOCUS121354</name>
</gene>
<reference evidence="1" key="1">
    <citation type="submission" date="2018-05" db="EMBL/GenBank/DDBJ databases">
        <authorList>
            <person name="Lanie J.A."/>
            <person name="Ng W.-L."/>
            <person name="Kazmierczak K.M."/>
            <person name="Andrzejewski T.M."/>
            <person name="Davidsen T.M."/>
            <person name="Wayne K.J."/>
            <person name="Tettelin H."/>
            <person name="Glass J.I."/>
            <person name="Rusch D."/>
            <person name="Podicherti R."/>
            <person name="Tsui H.-C.T."/>
            <person name="Winkler M.E."/>
        </authorList>
    </citation>
    <scope>NUCLEOTIDE SEQUENCE</scope>
</reference>
<sequence length="54" mass="6649">MPRARLVKIDDKIQIQTQRVSRKEKLQYMDWDWMPKLEHPVILKEIERTPSLIF</sequence>
<dbReference type="EMBL" id="UINC01016456">
    <property type="protein sequence ID" value="SVA68500.1"/>
    <property type="molecule type" value="Genomic_DNA"/>
</dbReference>
<proteinExistence type="predicted"/>
<organism evidence="1">
    <name type="scientific">marine metagenome</name>
    <dbReference type="NCBI Taxonomy" id="408172"/>
    <lineage>
        <taxon>unclassified sequences</taxon>
        <taxon>metagenomes</taxon>
        <taxon>ecological metagenomes</taxon>
    </lineage>
</organism>
<evidence type="ECO:0000313" key="1">
    <source>
        <dbReference type="EMBL" id="SVA68500.1"/>
    </source>
</evidence>
<name>A0A381XV54_9ZZZZ</name>